<evidence type="ECO:0000256" key="5">
    <source>
        <dbReference type="ARBA" id="ARBA00022692"/>
    </source>
</evidence>
<dbReference type="PANTHER" id="PTHR33451">
    <property type="entry name" value="MALATE-2H(+)/NA(+)-LACTATE ANTIPORTER"/>
    <property type="match status" value="1"/>
</dbReference>
<evidence type="ECO:0000313" key="11">
    <source>
        <dbReference type="EMBL" id="AFM04956.1"/>
    </source>
</evidence>
<dbReference type="GO" id="GO:0015297">
    <property type="term" value="F:antiporter activity"/>
    <property type="evidence" value="ECO:0007669"/>
    <property type="project" value="UniProtKB-KW"/>
</dbReference>
<proteinExistence type="inferred from homology"/>
<evidence type="ECO:0000259" key="10">
    <source>
        <dbReference type="Pfam" id="PF03553"/>
    </source>
</evidence>
<feature type="transmembrane region" description="Helical" evidence="9">
    <location>
        <begin position="304"/>
        <end position="328"/>
    </location>
</feature>
<feature type="transmembrane region" description="Helical" evidence="9">
    <location>
        <begin position="211"/>
        <end position="228"/>
    </location>
</feature>
<accession>I4ALX1</accession>
<dbReference type="RefSeq" id="WP_014798393.1">
    <property type="nucleotide sequence ID" value="NC_018018.1"/>
</dbReference>
<dbReference type="KEGG" id="fli:Fleli_2593"/>
<organism evidence="11 12">
    <name type="scientific">Bernardetia litoralis (strain ATCC 23117 / DSM 6794 / NBRC 15988 / NCIMB 1366 / Fx l1 / Sio-4)</name>
    <name type="common">Flexibacter litoralis</name>
    <dbReference type="NCBI Taxonomy" id="880071"/>
    <lineage>
        <taxon>Bacteria</taxon>
        <taxon>Pseudomonadati</taxon>
        <taxon>Bacteroidota</taxon>
        <taxon>Cytophagia</taxon>
        <taxon>Cytophagales</taxon>
        <taxon>Bernardetiaceae</taxon>
        <taxon>Bernardetia</taxon>
    </lineage>
</organism>
<dbReference type="PATRIC" id="fig|880071.3.peg.2583"/>
<feature type="transmembrane region" description="Helical" evidence="9">
    <location>
        <begin position="248"/>
        <end position="274"/>
    </location>
</feature>
<dbReference type="EMBL" id="CP003345">
    <property type="protein sequence ID" value="AFM04956.1"/>
    <property type="molecule type" value="Genomic_DNA"/>
</dbReference>
<name>I4ALX1_BERLS</name>
<dbReference type="AlphaFoldDB" id="I4ALX1"/>
<keyword evidence="12" id="KW-1185">Reference proteome</keyword>
<feature type="domain" description="Na+/H+ antiporter NhaC-like C-terminal" evidence="10">
    <location>
        <begin position="249"/>
        <end position="440"/>
    </location>
</feature>
<dbReference type="HOGENOM" id="CLU_043525_0_0_10"/>
<comment type="similarity">
    <text evidence="8">Belongs to the NhaC Na(+)/H(+) (TC 2.A.35) antiporter family.</text>
</comment>
<reference evidence="12" key="1">
    <citation type="submission" date="2012-06" db="EMBL/GenBank/DDBJ databases">
        <title>The complete genome of Flexibacter litoralis DSM 6794.</title>
        <authorList>
            <person name="Lucas S."/>
            <person name="Copeland A."/>
            <person name="Lapidus A."/>
            <person name="Glavina del Rio T."/>
            <person name="Dalin E."/>
            <person name="Tice H."/>
            <person name="Bruce D."/>
            <person name="Goodwin L."/>
            <person name="Pitluck S."/>
            <person name="Peters L."/>
            <person name="Ovchinnikova G."/>
            <person name="Lu M."/>
            <person name="Kyrpides N."/>
            <person name="Mavromatis K."/>
            <person name="Ivanova N."/>
            <person name="Brettin T."/>
            <person name="Detter J.C."/>
            <person name="Han C."/>
            <person name="Larimer F."/>
            <person name="Land M."/>
            <person name="Hauser L."/>
            <person name="Markowitz V."/>
            <person name="Cheng J.-F."/>
            <person name="Hugenholtz P."/>
            <person name="Woyke T."/>
            <person name="Wu D."/>
            <person name="Spring S."/>
            <person name="Lang E."/>
            <person name="Kopitz M."/>
            <person name="Brambilla E."/>
            <person name="Klenk H.-P."/>
            <person name="Eisen J.A."/>
        </authorList>
    </citation>
    <scope>NUCLEOTIDE SEQUENCE [LARGE SCALE GENOMIC DNA]</scope>
    <source>
        <strain evidence="12">ATCC 23117 / DSM 6794 / NBRC 15988 / NCIMB 1366 / Sio-4</strain>
    </source>
</reference>
<evidence type="ECO:0000256" key="9">
    <source>
        <dbReference type="SAM" id="Phobius"/>
    </source>
</evidence>
<dbReference type="eggNOG" id="COG1757">
    <property type="taxonomic scope" value="Bacteria"/>
</dbReference>
<evidence type="ECO:0000256" key="2">
    <source>
        <dbReference type="ARBA" id="ARBA00022448"/>
    </source>
</evidence>
<evidence type="ECO:0000313" key="12">
    <source>
        <dbReference type="Proteomes" id="UP000006054"/>
    </source>
</evidence>
<dbReference type="PANTHER" id="PTHR33451:SF3">
    <property type="entry name" value="MALATE-2H(+)_NA(+)-LACTATE ANTIPORTER"/>
    <property type="match status" value="1"/>
</dbReference>
<keyword evidence="4" id="KW-1003">Cell membrane</keyword>
<evidence type="ECO:0000256" key="4">
    <source>
        <dbReference type="ARBA" id="ARBA00022475"/>
    </source>
</evidence>
<dbReference type="Pfam" id="PF03553">
    <property type="entry name" value="Na_H_antiporter"/>
    <property type="match status" value="2"/>
</dbReference>
<feature type="domain" description="Na+/H+ antiporter NhaC-like C-terminal" evidence="10">
    <location>
        <begin position="19"/>
        <end position="228"/>
    </location>
</feature>
<feature type="transmembrane region" description="Helical" evidence="9">
    <location>
        <begin position="50"/>
        <end position="67"/>
    </location>
</feature>
<feature type="transmembrane region" description="Helical" evidence="9">
    <location>
        <begin position="386"/>
        <end position="409"/>
    </location>
</feature>
<keyword evidence="2" id="KW-0813">Transport</keyword>
<keyword evidence="5 9" id="KW-0812">Transmembrane</keyword>
<dbReference type="Proteomes" id="UP000006054">
    <property type="component" value="Chromosome"/>
</dbReference>
<feature type="transmembrane region" description="Helical" evidence="9">
    <location>
        <begin position="21"/>
        <end position="44"/>
    </location>
</feature>
<dbReference type="GO" id="GO:0005886">
    <property type="term" value="C:plasma membrane"/>
    <property type="evidence" value="ECO:0007669"/>
    <property type="project" value="UniProtKB-SubCell"/>
</dbReference>
<gene>
    <name evidence="11" type="ordered locus">Fleli_2593</name>
</gene>
<evidence type="ECO:0000256" key="7">
    <source>
        <dbReference type="ARBA" id="ARBA00023136"/>
    </source>
</evidence>
<dbReference type="InterPro" id="IPR052180">
    <property type="entry name" value="NhaC_Na-H+_Antiporter"/>
</dbReference>
<feature type="transmembrane region" description="Helical" evidence="9">
    <location>
        <begin position="340"/>
        <end position="365"/>
    </location>
</feature>
<feature type="transmembrane region" description="Helical" evidence="9">
    <location>
        <begin position="421"/>
        <end position="441"/>
    </location>
</feature>
<keyword evidence="6 9" id="KW-1133">Transmembrane helix</keyword>
<feature type="transmembrane region" description="Helical" evidence="9">
    <location>
        <begin position="126"/>
        <end position="159"/>
    </location>
</feature>
<evidence type="ECO:0000256" key="6">
    <source>
        <dbReference type="ARBA" id="ARBA00022989"/>
    </source>
</evidence>
<feature type="transmembrane region" description="Helical" evidence="9">
    <location>
        <begin position="87"/>
        <end position="106"/>
    </location>
</feature>
<evidence type="ECO:0000256" key="1">
    <source>
        <dbReference type="ARBA" id="ARBA00004651"/>
    </source>
</evidence>
<keyword evidence="3" id="KW-0050">Antiport</keyword>
<dbReference type="OrthoDB" id="9790605at2"/>
<keyword evidence="7 9" id="KW-0472">Membrane</keyword>
<sequence length="449" mass="47993">MKKVTSNIDSSNSLSSTILPTSNWIALIPLFVFVGTFLGAGIYFNDFYALPSPIAVCLGIFIAFVLLRIPFKENMDTFLRGCGDEKILTMCIIYLLAGAFSTLTKATGSVDAVVNLGINYISPSYYPVGIFLIAAFLSLSAGTSVGAIVALGSVTMALAEQSGISVSLMGAALLTGAMFGDNLSVISDTTIAATQSLGCEMKDKMQTNFKIAFPAALVTIIVLTIYGFSLEIDATSTFASKDVSWVLIIPYIVVIILSLVGINVFVVLFLGVVLSGMMGLYLNSFDVIGFSKTTYKGFEGMSEIFYLSLLTGGLAAMVEKGGGIQFILEKISKFIKNQHTALIGVATLVSAVNFCIANNTVSILISGKIAKSLNDNYEIEPKITASLLDIFACIVQGLLPYGAQVLLLIGLSDGKINYLDILTQAWYLHILFVFSLGLLFYKSKPLAKV</sequence>
<evidence type="ECO:0000256" key="8">
    <source>
        <dbReference type="ARBA" id="ARBA00038435"/>
    </source>
</evidence>
<protein>
    <submittedName>
        <fullName evidence="11">Na+/H+ antiporter</fullName>
    </submittedName>
</protein>
<dbReference type="InterPro" id="IPR018461">
    <property type="entry name" value="Na/H_Antiport_NhaC-like_C"/>
</dbReference>
<comment type="subcellular location">
    <subcellularLocation>
        <location evidence="1">Cell membrane</location>
        <topology evidence="1">Multi-pass membrane protein</topology>
    </subcellularLocation>
</comment>
<evidence type="ECO:0000256" key="3">
    <source>
        <dbReference type="ARBA" id="ARBA00022449"/>
    </source>
</evidence>